<protein>
    <submittedName>
        <fullName evidence="2">Uncharacterized protein</fullName>
    </submittedName>
</protein>
<feature type="compositionally biased region" description="Acidic residues" evidence="1">
    <location>
        <begin position="50"/>
        <end position="65"/>
    </location>
</feature>
<keyword evidence="3" id="KW-1185">Reference proteome</keyword>
<proteinExistence type="predicted"/>
<accession>A0AAV7UUA5</accession>
<evidence type="ECO:0000256" key="1">
    <source>
        <dbReference type="SAM" id="MobiDB-lite"/>
    </source>
</evidence>
<comment type="caution">
    <text evidence="2">The sequence shown here is derived from an EMBL/GenBank/DDBJ whole genome shotgun (WGS) entry which is preliminary data.</text>
</comment>
<reference evidence="2" key="1">
    <citation type="journal article" date="2022" name="bioRxiv">
        <title>Sequencing and chromosome-scale assembly of the giantPleurodeles waltlgenome.</title>
        <authorList>
            <person name="Brown T."/>
            <person name="Elewa A."/>
            <person name="Iarovenko S."/>
            <person name="Subramanian E."/>
            <person name="Araus A.J."/>
            <person name="Petzold A."/>
            <person name="Susuki M."/>
            <person name="Suzuki K.-i.T."/>
            <person name="Hayashi T."/>
            <person name="Toyoda A."/>
            <person name="Oliveira C."/>
            <person name="Osipova E."/>
            <person name="Leigh N.D."/>
            <person name="Simon A."/>
            <person name="Yun M.H."/>
        </authorList>
    </citation>
    <scope>NUCLEOTIDE SEQUENCE</scope>
    <source>
        <strain evidence="2">20211129_DDA</strain>
        <tissue evidence="2">Liver</tissue>
    </source>
</reference>
<evidence type="ECO:0000313" key="3">
    <source>
        <dbReference type="Proteomes" id="UP001066276"/>
    </source>
</evidence>
<evidence type="ECO:0000313" key="2">
    <source>
        <dbReference type="EMBL" id="KAJ1192680.1"/>
    </source>
</evidence>
<dbReference type="AlphaFoldDB" id="A0AAV7UUA5"/>
<dbReference type="Proteomes" id="UP001066276">
    <property type="component" value="Chromosome 2_2"/>
</dbReference>
<gene>
    <name evidence="2" type="ORF">NDU88_001986</name>
</gene>
<sequence length="125" mass="13902">MEMKLNSTENLKVAEVRAKIEEGDHKVDIQIAHRSFEEALRMHAATKEQEGDDPEDGGVDEEDERDVLATGPELQQGEEEHLPTGTRPSALSVAEINTCLTLEELENRNAEKEAILQMAKLKLAP</sequence>
<organism evidence="2 3">
    <name type="scientific">Pleurodeles waltl</name>
    <name type="common">Iberian ribbed newt</name>
    <dbReference type="NCBI Taxonomy" id="8319"/>
    <lineage>
        <taxon>Eukaryota</taxon>
        <taxon>Metazoa</taxon>
        <taxon>Chordata</taxon>
        <taxon>Craniata</taxon>
        <taxon>Vertebrata</taxon>
        <taxon>Euteleostomi</taxon>
        <taxon>Amphibia</taxon>
        <taxon>Batrachia</taxon>
        <taxon>Caudata</taxon>
        <taxon>Salamandroidea</taxon>
        <taxon>Salamandridae</taxon>
        <taxon>Pleurodelinae</taxon>
        <taxon>Pleurodeles</taxon>
    </lineage>
</organism>
<dbReference type="EMBL" id="JANPWB010000004">
    <property type="protein sequence ID" value="KAJ1192680.1"/>
    <property type="molecule type" value="Genomic_DNA"/>
</dbReference>
<feature type="region of interest" description="Disordered" evidence="1">
    <location>
        <begin position="41"/>
        <end position="91"/>
    </location>
</feature>
<name>A0AAV7UUA5_PLEWA</name>